<feature type="binding site" evidence="5 7">
    <location>
        <position position="591"/>
    </location>
    <ligand>
        <name>substrate</name>
    </ligand>
</feature>
<dbReference type="Gene3D" id="3.20.20.10">
    <property type="entry name" value="Alanine racemase"/>
    <property type="match status" value="1"/>
</dbReference>
<dbReference type="FunFam" id="3.20.20.10:FF:000002">
    <property type="entry name" value="Alanine racemase"/>
    <property type="match status" value="1"/>
</dbReference>
<dbReference type="GO" id="GO:0005829">
    <property type="term" value="C:cytosol"/>
    <property type="evidence" value="ECO:0007669"/>
    <property type="project" value="TreeGrafter"/>
</dbReference>
<dbReference type="SUPFAM" id="SSF51419">
    <property type="entry name" value="PLP-binding barrel"/>
    <property type="match status" value="1"/>
</dbReference>
<comment type="function">
    <text evidence="5">Catalyzes the interconversion of L-alanine and D-alanine. May also act on other amino acids.</text>
</comment>
<dbReference type="SMART" id="SM01005">
    <property type="entry name" value="Ala_racemase_C"/>
    <property type="match status" value="1"/>
</dbReference>
<dbReference type="InterPro" id="IPR013221">
    <property type="entry name" value="Mur_ligase_cen"/>
</dbReference>
<feature type="active site" description="Proton acceptor; specific for D-alanine" evidence="5">
    <location>
        <position position="493"/>
    </location>
</feature>
<dbReference type="SUPFAM" id="SSF53623">
    <property type="entry name" value="MurD-like peptide ligases, catalytic domain"/>
    <property type="match status" value="1"/>
</dbReference>
<name>A0A1I1KZ86_9FLAO</name>
<dbReference type="OrthoDB" id="9801978at2"/>
<dbReference type="AlphaFoldDB" id="A0A1I1KZ86"/>
<keyword evidence="10" id="KW-1185">Reference proteome</keyword>
<keyword evidence="4 5" id="KW-0413">Isomerase</keyword>
<evidence type="ECO:0000256" key="3">
    <source>
        <dbReference type="ARBA" id="ARBA00022898"/>
    </source>
</evidence>
<dbReference type="UniPathway" id="UPA00042">
    <property type="reaction ID" value="UER00497"/>
</dbReference>
<keyword evidence="9" id="KW-0436">Ligase</keyword>
<dbReference type="NCBIfam" id="NF008897">
    <property type="entry name" value="PRK11930.1"/>
    <property type="match status" value="1"/>
</dbReference>
<proteinExistence type="inferred from homology"/>
<dbReference type="Gene3D" id="2.40.37.10">
    <property type="entry name" value="Lyase, Ornithine Decarboxylase, Chain A, domain 1"/>
    <property type="match status" value="1"/>
</dbReference>
<feature type="active site" description="Proton acceptor; specific for L-alanine" evidence="5">
    <location>
        <position position="719"/>
    </location>
</feature>
<protein>
    <recommendedName>
        <fullName evidence="5">Alanine racemase</fullName>
        <ecNumber evidence="5">5.1.1.1</ecNumber>
    </recommendedName>
</protein>
<dbReference type="NCBIfam" id="TIGR00492">
    <property type="entry name" value="alr"/>
    <property type="match status" value="1"/>
</dbReference>
<dbReference type="GO" id="GO:0016881">
    <property type="term" value="F:acid-amino acid ligase activity"/>
    <property type="evidence" value="ECO:0007669"/>
    <property type="project" value="InterPro"/>
</dbReference>
<dbReference type="InterPro" id="IPR001608">
    <property type="entry name" value="Ala_racemase_N"/>
</dbReference>
<evidence type="ECO:0000259" key="8">
    <source>
        <dbReference type="SMART" id="SM01005"/>
    </source>
</evidence>
<dbReference type="InterPro" id="IPR036565">
    <property type="entry name" value="Mur-like_cat_sf"/>
</dbReference>
<comment type="catalytic activity">
    <reaction evidence="1 5">
        <text>L-alanine = D-alanine</text>
        <dbReference type="Rhea" id="RHEA:20249"/>
        <dbReference type="ChEBI" id="CHEBI:57416"/>
        <dbReference type="ChEBI" id="CHEBI:57972"/>
        <dbReference type="EC" id="5.1.1.1"/>
    </reaction>
</comment>
<feature type="modified residue" description="N6-(pyridoxal phosphate)lysine" evidence="5 6">
    <location>
        <position position="493"/>
    </location>
</feature>
<evidence type="ECO:0000256" key="6">
    <source>
        <dbReference type="PIRSR" id="PIRSR600821-50"/>
    </source>
</evidence>
<dbReference type="SUPFAM" id="SSF53244">
    <property type="entry name" value="MurD-like peptide ligases, peptide-binding domain"/>
    <property type="match status" value="1"/>
</dbReference>
<evidence type="ECO:0000313" key="9">
    <source>
        <dbReference type="EMBL" id="SFC64028.1"/>
    </source>
</evidence>
<dbReference type="PANTHER" id="PTHR30511">
    <property type="entry name" value="ALANINE RACEMASE"/>
    <property type="match status" value="1"/>
</dbReference>
<comment type="cofactor">
    <cofactor evidence="2 5 6">
        <name>pyridoxal 5'-phosphate</name>
        <dbReference type="ChEBI" id="CHEBI:597326"/>
    </cofactor>
</comment>
<evidence type="ECO:0000313" key="10">
    <source>
        <dbReference type="Proteomes" id="UP000199672"/>
    </source>
</evidence>
<comment type="pathway">
    <text evidence="5">Amino-acid biosynthesis; D-alanine biosynthesis; D-alanine from L-alanine: step 1/1.</text>
</comment>
<dbReference type="CDD" id="cd00430">
    <property type="entry name" value="PLPDE_III_AR"/>
    <property type="match status" value="1"/>
</dbReference>
<dbReference type="InterPro" id="IPR011079">
    <property type="entry name" value="Ala_racemase_C"/>
</dbReference>
<dbReference type="Proteomes" id="UP000199672">
    <property type="component" value="Unassembled WGS sequence"/>
</dbReference>
<organism evidence="9 10">
    <name type="scientific">Flavobacterium phragmitis</name>
    <dbReference type="NCBI Taxonomy" id="739143"/>
    <lineage>
        <taxon>Bacteria</taxon>
        <taxon>Pseudomonadati</taxon>
        <taxon>Bacteroidota</taxon>
        <taxon>Flavobacteriia</taxon>
        <taxon>Flavobacteriales</taxon>
        <taxon>Flavobacteriaceae</taxon>
        <taxon>Flavobacterium</taxon>
    </lineage>
</organism>
<dbReference type="SUPFAM" id="SSF63418">
    <property type="entry name" value="MurE/MurF N-terminal domain"/>
    <property type="match status" value="1"/>
</dbReference>
<evidence type="ECO:0000256" key="2">
    <source>
        <dbReference type="ARBA" id="ARBA00001933"/>
    </source>
</evidence>
<dbReference type="GO" id="GO:0008784">
    <property type="term" value="F:alanine racemase activity"/>
    <property type="evidence" value="ECO:0007669"/>
    <property type="project" value="UniProtKB-UniRule"/>
</dbReference>
<dbReference type="PANTHER" id="PTHR30511:SF0">
    <property type="entry name" value="ALANINE RACEMASE, CATABOLIC-RELATED"/>
    <property type="match status" value="1"/>
</dbReference>
<dbReference type="GO" id="GO:0005524">
    <property type="term" value="F:ATP binding"/>
    <property type="evidence" value="ECO:0007669"/>
    <property type="project" value="InterPro"/>
</dbReference>
<dbReference type="GO" id="GO:0030170">
    <property type="term" value="F:pyridoxal phosphate binding"/>
    <property type="evidence" value="ECO:0007669"/>
    <property type="project" value="UniProtKB-UniRule"/>
</dbReference>
<evidence type="ECO:0000256" key="7">
    <source>
        <dbReference type="PIRSR" id="PIRSR600821-52"/>
    </source>
</evidence>
<reference evidence="10" key="1">
    <citation type="submission" date="2016-10" db="EMBL/GenBank/DDBJ databases">
        <authorList>
            <person name="Varghese N."/>
            <person name="Submissions S."/>
        </authorList>
    </citation>
    <scope>NUCLEOTIDE SEQUENCE [LARGE SCALE GENOMIC DNA]</scope>
    <source>
        <strain evidence="10">CGMCC 1.10370</strain>
    </source>
</reference>
<dbReference type="SUPFAM" id="SSF50621">
    <property type="entry name" value="Alanine racemase C-terminal domain-like"/>
    <property type="match status" value="1"/>
</dbReference>
<dbReference type="EMBL" id="FOMH01000001">
    <property type="protein sequence ID" value="SFC64028.1"/>
    <property type="molecule type" value="Genomic_DNA"/>
</dbReference>
<dbReference type="Pfam" id="PF01168">
    <property type="entry name" value="Ala_racemase_N"/>
    <property type="match status" value="1"/>
</dbReference>
<dbReference type="InterPro" id="IPR009006">
    <property type="entry name" value="Ala_racemase/Decarboxylase_C"/>
</dbReference>
<dbReference type="STRING" id="739143.SAMN05216297_101544"/>
<dbReference type="EC" id="5.1.1.1" evidence="5"/>
<evidence type="ECO:0000256" key="4">
    <source>
        <dbReference type="ARBA" id="ARBA00023235"/>
    </source>
</evidence>
<gene>
    <name evidence="9" type="ORF">SAMN05216297_101544</name>
</gene>
<feature type="binding site" evidence="5 7">
    <location>
        <position position="768"/>
    </location>
    <ligand>
        <name>substrate</name>
    </ligand>
</feature>
<accession>A0A1I1KZ86</accession>
<dbReference type="InterPro" id="IPR029066">
    <property type="entry name" value="PLP-binding_barrel"/>
</dbReference>
<dbReference type="RefSeq" id="WP_091490637.1">
    <property type="nucleotide sequence ID" value="NZ_FOMH01000001.1"/>
</dbReference>
<evidence type="ECO:0000256" key="1">
    <source>
        <dbReference type="ARBA" id="ARBA00000316"/>
    </source>
</evidence>
<dbReference type="Gene3D" id="3.90.190.20">
    <property type="entry name" value="Mur ligase, C-terminal domain"/>
    <property type="match status" value="1"/>
</dbReference>
<dbReference type="InterPro" id="IPR035911">
    <property type="entry name" value="MurE/MurF_N"/>
</dbReference>
<comment type="similarity">
    <text evidence="5">Belongs to the alanine racemase family.</text>
</comment>
<dbReference type="Pfam" id="PF00842">
    <property type="entry name" value="Ala_racemase_C"/>
    <property type="match status" value="1"/>
</dbReference>
<keyword evidence="3 5" id="KW-0663">Pyridoxal phosphate</keyword>
<evidence type="ECO:0000256" key="5">
    <source>
        <dbReference type="HAMAP-Rule" id="MF_01201"/>
    </source>
</evidence>
<dbReference type="GO" id="GO:0030632">
    <property type="term" value="P:D-alanine biosynthetic process"/>
    <property type="evidence" value="ECO:0007669"/>
    <property type="project" value="UniProtKB-UniRule"/>
</dbReference>
<feature type="domain" description="Alanine racemase C-terminal" evidence="8">
    <location>
        <begin position="698"/>
        <end position="822"/>
    </location>
</feature>
<dbReference type="Gene3D" id="3.40.1190.10">
    <property type="entry name" value="Mur-like, catalytic domain"/>
    <property type="match status" value="1"/>
</dbReference>
<dbReference type="InterPro" id="IPR000821">
    <property type="entry name" value="Ala_racemase"/>
</dbReference>
<dbReference type="InterPro" id="IPR036615">
    <property type="entry name" value="Mur_ligase_C_dom_sf"/>
</dbReference>
<dbReference type="Pfam" id="PF08245">
    <property type="entry name" value="Mur_ligase_M"/>
    <property type="match status" value="1"/>
</dbReference>
<dbReference type="PRINTS" id="PR00992">
    <property type="entry name" value="ALARACEMASE"/>
</dbReference>
<sequence length="823" mass="92398">MSLNLKSLISVLNAKWEGLETDVFIDHISIDSRSLQNGSQTLFFALAGVNNNAHLFIPDLIEKGVQNFVVQYIPEGLSDKANFLVVENTLDALQEFAAYYRNLFHFPVIGLTGSNGKTIVKEWLNFLLSPDYNIIRSPKSYNSQVGVPLSVIAINEKHNLGIFEAGISTVNEMIKLEKIIKPNIGVLTSIGSAHDEGFLNLVQKIDEKLLLFKDCPIIIYQKNDVVDSCLTQFAAEYMMHPRKLFSWSFTDKAADVFILKKESKNDHTFIQYQYQNEVFDLEIPFSDSASIENAISCLLVLLYFNYDQANIQSRIEMLYPVRMRLEVKNGINNCSLIDDSYSSDFQSLKIALDFLESQTKKGASKTVILSDIFQSGFSNEELYSKVAQLITDNKINRVIGIGATISSFAAKFPNSTMFQNTADFIESVESLNFQNETILIKGARSFEFEEIVSLLEEKTHETVLEINLDAISHNFNYFKSKLAPNVKMMVMVKAFGYGNGGLEIAKLLEHHKVDYLGVAFADEGISLKNGGIKLPIMVLNPESTSFPSIIQYQLEPEIYSIKGLNAFLKIAREKKLKDFPIHIKIDTGMHRLGFEENTIEELIETLKGNSTVRVQSILSHLATSDDPKHYDFVNKQIALFEKLSSRLINELNINPIRHILNTSGISNFPNSQYNMVRLGIGLYGVSNDPAEQKYLENVGTLKSIISQVRVIPGGDSVGYGRRFMAQKETKIATIPIGYADGISRLWGNEVGFVTIKNQKAPIVGSVCMDMLMVNVSEIDCKEGDPVIIFGESPTVIEMAEALKTIPYEIMTSISQRVKRVFFR</sequence>
<dbReference type="HAMAP" id="MF_01201">
    <property type="entry name" value="Ala_racemase"/>
    <property type="match status" value="1"/>
</dbReference>
<dbReference type="Gene3D" id="3.40.1390.10">
    <property type="entry name" value="MurE/MurF, N-terminal domain"/>
    <property type="match status" value="1"/>
</dbReference>